<dbReference type="Pfam" id="PF02800">
    <property type="entry name" value="Gp_dh_C"/>
    <property type="match status" value="1"/>
</dbReference>
<dbReference type="NCBIfam" id="NF006139">
    <property type="entry name" value="PRK08289.1"/>
    <property type="match status" value="1"/>
</dbReference>
<dbReference type="PANTHER" id="PTHR43454:SF1">
    <property type="entry name" value="GLYCERALDEHYDE 3-PHOSPHATE DEHYDROGENASE NAD(P) BINDING DOMAIN-CONTAINING PROTEIN"/>
    <property type="match status" value="1"/>
</dbReference>
<dbReference type="InterPro" id="IPR020830">
    <property type="entry name" value="GlycerAld_3-P_DH_AS"/>
</dbReference>
<dbReference type="PANTHER" id="PTHR43454">
    <property type="entry name" value="GLYCERALDEHYDE-3-PHOSPHATE DEHYDROGENASE"/>
    <property type="match status" value="1"/>
</dbReference>
<dbReference type="SUPFAM" id="SSF55347">
    <property type="entry name" value="Glyceraldehyde-3-phosphate dehydrogenase-like, C-terminal domain"/>
    <property type="match status" value="1"/>
</dbReference>
<evidence type="ECO:0000259" key="3">
    <source>
        <dbReference type="SMART" id="SM00846"/>
    </source>
</evidence>
<dbReference type="PRINTS" id="PR00078">
    <property type="entry name" value="G3PDHDRGNASE"/>
</dbReference>
<keyword evidence="5" id="KW-1185">Reference proteome</keyword>
<dbReference type="GO" id="GO:0004365">
    <property type="term" value="F:glyceraldehyde-3-phosphate dehydrogenase (NAD+) (phosphorylating) activity"/>
    <property type="evidence" value="ECO:0007669"/>
    <property type="project" value="UniProtKB-EC"/>
</dbReference>
<dbReference type="Pfam" id="PF00044">
    <property type="entry name" value="Gp_dh_N"/>
    <property type="match status" value="1"/>
</dbReference>
<evidence type="ECO:0000256" key="1">
    <source>
        <dbReference type="ARBA" id="ARBA00023002"/>
    </source>
</evidence>
<protein>
    <submittedName>
        <fullName evidence="4">Glyceraldehyde 3-phosphate dehydrogenase</fullName>
        <ecNumber evidence="4">1.2.1.12</ecNumber>
    </submittedName>
</protein>
<dbReference type="InterPro" id="IPR036291">
    <property type="entry name" value="NAD(P)-bd_dom_sf"/>
</dbReference>
<proteinExistence type="inferred from homology"/>
<accession>A0ABS4YF94</accession>
<dbReference type="Gene3D" id="3.30.360.10">
    <property type="entry name" value="Dihydrodipicolinate Reductase, domain 2"/>
    <property type="match status" value="1"/>
</dbReference>
<evidence type="ECO:0000313" key="5">
    <source>
        <dbReference type="Proteomes" id="UP001519291"/>
    </source>
</evidence>
<dbReference type="Gene3D" id="3.40.50.720">
    <property type="entry name" value="NAD(P)-binding Rossmann-like Domain"/>
    <property type="match status" value="1"/>
</dbReference>
<comment type="similarity">
    <text evidence="2">Belongs to the glyceraldehyde-3-phosphate dehydrogenase family.</text>
</comment>
<keyword evidence="1 4" id="KW-0560">Oxidoreductase</keyword>
<dbReference type="CDD" id="cd05214">
    <property type="entry name" value="GAPDH_I_N"/>
    <property type="match status" value="1"/>
</dbReference>
<dbReference type="InterPro" id="IPR020831">
    <property type="entry name" value="GlycerAld/Erythrose_P_DH"/>
</dbReference>
<dbReference type="GeneID" id="91573399"/>
<dbReference type="InterPro" id="IPR020829">
    <property type="entry name" value="GlycerAld_3-P_DH_cat"/>
</dbReference>
<dbReference type="EC" id="1.2.1.12" evidence="4"/>
<dbReference type="RefSeq" id="WP_209519113.1">
    <property type="nucleotide sequence ID" value="NZ_JAGIOH010000002.1"/>
</dbReference>
<comment type="caution">
    <text evidence="4">The sequence shown here is derived from an EMBL/GenBank/DDBJ whole genome shotgun (WGS) entry which is preliminary data.</text>
</comment>
<dbReference type="Proteomes" id="UP001519291">
    <property type="component" value="Unassembled WGS sequence"/>
</dbReference>
<feature type="domain" description="Glyceraldehyde 3-phosphate dehydrogenase NAD(P) binding" evidence="3">
    <location>
        <begin position="129"/>
        <end position="292"/>
    </location>
</feature>
<feature type="non-terminal residue" evidence="4">
    <location>
        <position position="483"/>
    </location>
</feature>
<dbReference type="SUPFAM" id="SSF51735">
    <property type="entry name" value="NAD(P)-binding Rossmann-fold domains"/>
    <property type="match status" value="1"/>
</dbReference>
<dbReference type="SMART" id="SM00846">
    <property type="entry name" value="Gp_dh_N"/>
    <property type="match status" value="1"/>
</dbReference>
<evidence type="ECO:0000256" key="2">
    <source>
        <dbReference type="RuleBase" id="RU000397"/>
    </source>
</evidence>
<evidence type="ECO:0000313" key="4">
    <source>
        <dbReference type="EMBL" id="MBP2407097.1"/>
    </source>
</evidence>
<reference evidence="4 5" key="1">
    <citation type="submission" date="2021-03" db="EMBL/GenBank/DDBJ databases">
        <title>Sequencing the genomes of 1000 actinobacteria strains.</title>
        <authorList>
            <person name="Klenk H.-P."/>
        </authorList>
    </citation>
    <scope>NUCLEOTIDE SEQUENCE [LARGE SCALE GENOMIC DNA]</scope>
    <source>
        <strain evidence="4 5">DSM 41480</strain>
    </source>
</reference>
<dbReference type="PROSITE" id="PS00071">
    <property type="entry name" value="GAPDH"/>
    <property type="match status" value="1"/>
</dbReference>
<sequence length="483" mass="52887">MTVNDDAFTNWKNREEIAESMIPVIGKLHREQDVTVLLHSRSLVNKSVISILKTHRFARQIDGGELSVTETLPFLQALTTLDLGPSQIDIGMLAATYKTNNEGLTVEDFTARAVAGATNTAHTRRPEPRDVVLYGFGRIGRLIARLLIEKAGSGNGLRLRAIVVRPSNGRPADDLVKRASLLRRDSIHGQFQGTITVDETHNKIIANGNEIKVIYAAGPTEIDYTTHGIHNAVLIDNTGTWRDRQGLSQHLRPGIDKVVLTAPGKGDIPNIVHGVNHHTIKPDEQILSCASCTTNAIVPPLKAMADEYGVLRGHVETVHSFTNDQNLLDNYHSADRRGRSAPLNMVITETGAASAVAKALPDLKAPITGSSIRVPVPDVSIAILNLRLGRETTREEVLDHLRDISLHSPLKRQIDFTTAPDAVSMDFVGSRHASTIDAGATKVDGDNAILYLWYDNEYGYSCQVIRVTQHLTNTEHPTYPTPT</sequence>
<name>A0ABS4YF94_9ACTN</name>
<gene>
    <name evidence="4" type="ORF">JO379_006663</name>
</gene>
<dbReference type="InterPro" id="IPR020828">
    <property type="entry name" value="GlycerAld_3-P_DH_NAD(P)-bd"/>
</dbReference>
<organism evidence="4 5">
    <name type="scientific">Streptomyces syringium</name>
    <dbReference type="NCBI Taxonomy" id="76729"/>
    <lineage>
        <taxon>Bacteria</taxon>
        <taxon>Bacillati</taxon>
        <taxon>Actinomycetota</taxon>
        <taxon>Actinomycetes</taxon>
        <taxon>Kitasatosporales</taxon>
        <taxon>Streptomycetaceae</taxon>
        <taxon>Streptomyces</taxon>
    </lineage>
</organism>
<dbReference type="EMBL" id="JAGIOH010000002">
    <property type="protein sequence ID" value="MBP2407097.1"/>
    <property type="molecule type" value="Genomic_DNA"/>
</dbReference>